<dbReference type="InterPro" id="IPR003439">
    <property type="entry name" value="ABC_transporter-like_ATP-bd"/>
</dbReference>
<feature type="signal peptide" evidence="1">
    <location>
        <begin position="1"/>
        <end position="19"/>
    </location>
</feature>
<protein>
    <recommendedName>
        <fullName evidence="2">ABC transporter domain-containing protein</fullName>
    </recommendedName>
</protein>
<comment type="caution">
    <text evidence="3">The sequence shown here is derived from an EMBL/GenBank/DDBJ whole genome shotgun (WGS) entry which is preliminary data.</text>
</comment>
<feature type="domain" description="ABC transporter" evidence="2">
    <location>
        <begin position="43"/>
        <end position="95"/>
    </location>
</feature>
<dbReference type="SUPFAM" id="SSF52540">
    <property type="entry name" value="P-loop containing nucleoside triphosphate hydrolases"/>
    <property type="match status" value="1"/>
</dbReference>
<evidence type="ECO:0000313" key="3">
    <source>
        <dbReference type="EMBL" id="PKK72615.1"/>
    </source>
</evidence>
<dbReference type="InterPro" id="IPR027417">
    <property type="entry name" value="P-loop_NTPase"/>
</dbReference>
<evidence type="ECO:0000259" key="2">
    <source>
        <dbReference type="Pfam" id="PF00005"/>
    </source>
</evidence>
<dbReference type="VEuPathDB" id="FungiDB:RhiirFUN_015387"/>
<evidence type="ECO:0000256" key="1">
    <source>
        <dbReference type="SAM" id="SignalP"/>
    </source>
</evidence>
<dbReference type="EMBL" id="LLXL01000429">
    <property type="protein sequence ID" value="PKK72615.1"/>
    <property type="molecule type" value="Genomic_DNA"/>
</dbReference>
<reference evidence="3 4" key="1">
    <citation type="submission" date="2016-04" db="EMBL/GenBank/DDBJ databases">
        <title>Genome analyses suggest a sexual origin of heterokaryosis in a supposedly ancient asexual fungus.</title>
        <authorList>
            <person name="Ropars J."/>
            <person name="Sedzielewska K."/>
            <person name="Noel J."/>
            <person name="Charron P."/>
            <person name="Farinelli L."/>
            <person name="Marton T."/>
            <person name="Kruger M."/>
            <person name="Pelin A."/>
            <person name="Brachmann A."/>
            <person name="Corradi N."/>
        </authorList>
    </citation>
    <scope>NUCLEOTIDE SEQUENCE [LARGE SCALE GENOMIC DNA]</scope>
    <source>
        <strain evidence="3 4">C2</strain>
    </source>
</reference>
<dbReference type="PANTHER" id="PTHR19248">
    <property type="entry name" value="ATP-BINDING TRANSPORT PROTEIN-RELATED"/>
    <property type="match status" value="1"/>
</dbReference>
<sequence length="118" mass="13583">MLIFHLIFFIYSFWHQAIIKPQYVDQIPKAVNGIVEALINNKSEKNNKDDMIDVLDLKDVLGRQVKELSGGELQRFAIAVVCIQKADIYMFDEPSSYLDVKQRLNAAKAIRSLLTPDW</sequence>
<dbReference type="AlphaFoldDB" id="A0A2N1NFC1"/>
<dbReference type="GO" id="GO:0016887">
    <property type="term" value="F:ATP hydrolysis activity"/>
    <property type="evidence" value="ECO:0007669"/>
    <property type="project" value="InterPro"/>
</dbReference>
<organism evidence="3 4">
    <name type="scientific">Rhizophagus irregularis</name>
    <dbReference type="NCBI Taxonomy" id="588596"/>
    <lineage>
        <taxon>Eukaryota</taxon>
        <taxon>Fungi</taxon>
        <taxon>Fungi incertae sedis</taxon>
        <taxon>Mucoromycota</taxon>
        <taxon>Glomeromycotina</taxon>
        <taxon>Glomeromycetes</taxon>
        <taxon>Glomerales</taxon>
        <taxon>Glomeraceae</taxon>
        <taxon>Rhizophagus</taxon>
    </lineage>
</organism>
<evidence type="ECO:0000313" key="4">
    <source>
        <dbReference type="Proteomes" id="UP000233469"/>
    </source>
</evidence>
<dbReference type="Gene3D" id="3.40.50.300">
    <property type="entry name" value="P-loop containing nucleotide triphosphate hydrolases"/>
    <property type="match status" value="1"/>
</dbReference>
<dbReference type="Proteomes" id="UP000233469">
    <property type="component" value="Unassembled WGS sequence"/>
</dbReference>
<accession>A0A2N1NFC1</accession>
<proteinExistence type="predicted"/>
<dbReference type="VEuPathDB" id="FungiDB:FUN_018935"/>
<dbReference type="GO" id="GO:0005524">
    <property type="term" value="F:ATP binding"/>
    <property type="evidence" value="ECO:0007669"/>
    <property type="project" value="InterPro"/>
</dbReference>
<keyword evidence="1" id="KW-0732">Signal</keyword>
<feature type="chain" id="PRO_5014819662" description="ABC transporter domain-containing protein" evidence="1">
    <location>
        <begin position="20"/>
        <end position="118"/>
    </location>
</feature>
<gene>
    <name evidence="3" type="ORF">RhiirC2_376208</name>
</gene>
<dbReference type="InterPro" id="IPR013283">
    <property type="entry name" value="RLI1"/>
</dbReference>
<reference evidence="3 4" key="2">
    <citation type="submission" date="2017-10" db="EMBL/GenBank/DDBJ databases">
        <title>Extensive intraspecific genome diversity in a model arbuscular mycorrhizal fungus.</title>
        <authorList>
            <person name="Chen E.C.H."/>
            <person name="Morin E."/>
            <person name="Baudet D."/>
            <person name="Noel J."/>
            <person name="Ndikumana S."/>
            <person name="Charron P."/>
            <person name="St-Onge C."/>
            <person name="Giorgi J."/>
            <person name="Grigoriev I.V."/>
            <person name="Roux C."/>
            <person name="Martin F.M."/>
            <person name="Corradi N."/>
        </authorList>
    </citation>
    <scope>NUCLEOTIDE SEQUENCE [LARGE SCALE GENOMIC DNA]</scope>
    <source>
        <strain evidence="3 4">C2</strain>
    </source>
</reference>
<dbReference type="Pfam" id="PF00005">
    <property type="entry name" value="ABC_tran"/>
    <property type="match status" value="1"/>
</dbReference>
<name>A0A2N1NFC1_9GLOM</name>